<keyword evidence="3" id="KW-1185">Reference proteome</keyword>
<dbReference type="InterPro" id="IPR007419">
    <property type="entry name" value="BFD-like_2Fe2S-bd_dom"/>
</dbReference>
<accession>A0A840A0G5</accession>
<sequence>MYVCNCNGIREREVRAAIEAGATRPAEVFRACDSRPQCARCVCDMRKMIGERGEALRYAAE</sequence>
<gene>
    <name evidence="2" type="ORF">GGQ61_001659</name>
</gene>
<dbReference type="Proteomes" id="UP000530564">
    <property type="component" value="Unassembled WGS sequence"/>
</dbReference>
<dbReference type="Pfam" id="PF04324">
    <property type="entry name" value="Fer2_BFD"/>
    <property type="match status" value="1"/>
</dbReference>
<reference evidence="2 3" key="1">
    <citation type="submission" date="2020-08" db="EMBL/GenBank/DDBJ databases">
        <title>Genomic Encyclopedia of Type Strains, Phase IV (KMG-IV): sequencing the most valuable type-strain genomes for metagenomic binning, comparative biology and taxonomic classification.</title>
        <authorList>
            <person name="Goeker M."/>
        </authorList>
    </citation>
    <scope>NUCLEOTIDE SEQUENCE [LARGE SCALE GENOMIC DNA]</scope>
    <source>
        <strain evidence="2 3">DSM 21793</strain>
    </source>
</reference>
<evidence type="ECO:0000313" key="2">
    <source>
        <dbReference type="EMBL" id="MBB3890942.1"/>
    </source>
</evidence>
<organism evidence="2 3">
    <name type="scientific">Phenylobacterium haematophilum</name>
    <dbReference type="NCBI Taxonomy" id="98513"/>
    <lineage>
        <taxon>Bacteria</taxon>
        <taxon>Pseudomonadati</taxon>
        <taxon>Pseudomonadota</taxon>
        <taxon>Alphaproteobacteria</taxon>
        <taxon>Caulobacterales</taxon>
        <taxon>Caulobacteraceae</taxon>
        <taxon>Phenylobacterium</taxon>
    </lineage>
</organism>
<dbReference type="Gene3D" id="1.10.10.1100">
    <property type="entry name" value="BFD-like [2Fe-2S]-binding domain"/>
    <property type="match status" value="1"/>
</dbReference>
<protein>
    <submittedName>
        <fullName evidence="2">Bacterioferritin-associated ferredoxin</fullName>
    </submittedName>
</protein>
<proteinExistence type="predicted"/>
<dbReference type="EMBL" id="JACIDK010000002">
    <property type="protein sequence ID" value="MBB3890942.1"/>
    <property type="molecule type" value="Genomic_DNA"/>
</dbReference>
<evidence type="ECO:0000313" key="3">
    <source>
        <dbReference type="Proteomes" id="UP000530564"/>
    </source>
</evidence>
<dbReference type="InterPro" id="IPR041854">
    <property type="entry name" value="BFD-like_2Fe2S-bd_dom_sf"/>
</dbReference>
<evidence type="ECO:0000259" key="1">
    <source>
        <dbReference type="Pfam" id="PF04324"/>
    </source>
</evidence>
<feature type="domain" description="BFD-like [2Fe-2S]-binding" evidence="1">
    <location>
        <begin position="2"/>
        <end position="50"/>
    </location>
</feature>
<name>A0A840A0G5_9CAUL</name>
<dbReference type="RefSeq" id="WP_183771424.1">
    <property type="nucleotide sequence ID" value="NZ_JACIDK010000002.1"/>
</dbReference>
<comment type="caution">
    <text evidence="2">The sequence shown here is derived from an EMBL/GenBank/DDBJ whole genome shotgun (WGS) entry which is preliminary data.</text>
</comment>
<dbReference type="AlphaFoldDB" id="A0A840A0G5"/>